<feature type="domain" description="Peptidase M16 C-terminal" evidence="13">
    <location>
        <begin position="201"/>
        <end position="380"/>
    </location>
</feature>
<dbReference type="SUPFAM" id="SSF63411">
    <property type="entry name" value="LuxS/MPP-like metallohydrolase"/>
    <property type="match status" value="2"/>
</dbReference>
<keyword evidence="14" id="KW-0378">Hydrolase</keyword>
<evidence type="ECO:0000313" key="15">
    <source>
        <dbReference type="Proteomes" id="UP000800092"/>
    </source>
</evidence>
<dbReference type="GO" id="GO:0046872">
    <property type="term" value="F:metal ion binding"/>
    <property type="evidence" value="ECO:0007669"/>
    <property type="project" value="InterPro"/>
</dbReference>
<keyword evidence="6" id="KW-0249">Electron transport</keyword>
<evidence type="ECO:0000256" key="2">
    <source>
        <dbReference type="ARBA" id="ARBA00022448"/>
    </source>
</evidence>
<dbReference type="AlphaFoldDB" id="A0A6A6GUH4"/>
<dbReference type="InterPro" id="IPR007863">
    <property type="entry name" value="Peptidase_M16_C"/>
</dbReference>
<gene>
    <name evidence="14" type="ORF">EV356DRAFT_571174</name>
</gene>
<evidence type="ECO:0000256" key="9">
    <source>
        <dbReference type="ARBA" id="ARBA00038146"/>
    </source>
</evidence>
<comment type="subcellular location">
    <subcellularLocation>
        <location evidence="1">Mitochondrion inner membrane</location>
        <topology evidence="1">Peripheral membrane protein</topology>
        <orientation evidence="1">Matrix side</orientation>
    </subcellularLocation>
</comment>
<feature type="domain" description="Peptidase M16 N-terminal" evidence="12">
    <location>
        <begin position="55"/>
        <end position="154"/>
    </location>
</feature>
<proteinExistence type="inferred from homology"/>
<evidence type="ECO:0000259" key="13">
    <source>
        <dbReference type="Pfam" id="PF05193"/>
    </source>
</evidence>
<keyword evidence="15" id="KW-1185">Reference proteome</keyword>
<dbReference type="InterPro" id="IPR050361">
    <property type="entry name" value="MPP/UQCRC_Complex"/>
</dbReference>
<dbReference type="PANTHER" id="PTHR11851">
    <property type="entry name" value="METALLOPROTEASE"/>
    <property type="match status" value="1"/>
</dbReference>
<dbReference type="OrthoDB" id="6369905at2759"/>
<evidence type="ECO:0000313" key="14">
    <source>
        <dbReference type="EMBL" id="KAF2229385.1"/>
    </source>
</evidence>
<dbReference type="FunFam" id="3.30.830.10:FF:000039">
    <property type="entry name" value="Ubiquinol-cytochrome c reductase core subunit 2"/>
    <property type="match status" value="1"/>
</dbReference>
<keyword evidence="8" id="KW-0472">Membrane</keyword>
<dbReference type="Pfam" id="PF05193">
    <property type="entry name" value="Peptidase_M16_C"/>
    <property type="match status" value="1"/>
</dbReference>
<evidence type="ECO:0000256" key="7">
    <source>
        <dbReference type="ARBA" id="ARBA00023128"/>
    </source>
</evidence>
<protein>
    <recommendedName>
        <fullName evidence="10">Cytochrome b-c1 complex subunit 2, mitochondrial</fullName>
    </recommendedName>
    <alternativeName>
        <fullName evidence="11">Core protein II</fullName>
    </alternativeName>
</protein>
<evidence type="ECO:0000256" key="1">
    <source>
        <dbReference type="ARBA" id="ARBA00004443"/>
    </source>
</evidence>
<evidence type="ECO:0000256" key="10">
    <source>
        <dbReference type="ARBA" id="ARBA00040751"/>
    </source>
</evidence>
<evidence type="ECO:0000256" key="3">
    <source>
        <dbReference type="ARBA" id="ARBA00022660"/>
    </source>
</evidence>
<evidence type="ECO:0000256" key="6">
    <source>
        <dbReference type="ARBA" id="ARBA00022982"/>
    </source>
</evidence>
<keyword evidence="2" id="KW-0813">Transport</keyword>
<keyword evidence="3" id="KW-0679">Respiratory chain</keyword>
<dbReference type="InterPro" id="IPR011249">
    <property type="entry name" value="Metalloenz_LuxS/M16"/>
</dbReference>
<dbReference type="Pfam" id="PF00675">
    <property type="entry name" value="Peptidase_M16"/>
    <property type="match status" value="1"/>
</dbReference>
<organism evidence="14 15">
    <name type="scientific">Viridothelium virens</name>
    <name type="common">Speckled blister lichen</name>
    <name type="synonym">Trypethelium virens</name>
    <dbReference type="NCBI Taxonomy" id="1048519"/>
    <lineage>
        <taxon>Eukaryota</taxon>
        <taxon>Fungi</taxon>
        <taxon>Dikarya</taxon>
        <taxon>Ascomycota</taxon>
        <taxon>Pezizomycotina</taxon>
        <taxon>Dothideomycetes</taxon>
        <taxon>Dothideomycetes incertae sedis</taxon>
        <taxon>Trypetheliales</taxon>
        <taxon>Trypetheliaceae</taxon>
        <taxon>Viridothelium</taxon>
    </lineage>
</organism>
<dbReference type="InterPro" id="IPR011765">
    <property type="entry name" value="Pept_M16_N"/>
</dbReference>
<evidence type="ECO:0000259" key="12">
    <source>
        <dbReference type="Pfam" id="PF00675"/>
    </source>
</evidence>
<evidence type="ECO:0000256" key="8">
    <source>
        <dbReference type="ARBA" id="ARBA00023136"/>
    </source>
</evidence>
<reference evidence="14" key="1">
    <citation type="journal article" date="2020" name="Stud. Mycol.">
        <title>101 Dothideomycetes genomes: a test case for predicting lifestyles and emergence of pathogens.</title>
        <authorList>
            <person name="Haridas S."/>
            <person name="Albert R."/>
            <person name="Binder M."/>
            <person name="Bloem J."/>
            <person name="Labutti K."/>
            <person name="Salamov A."/>
            <person name="Andreopoulos B."/>
            <person name="Baker S."/>
            <person name="Barry K."/>
            <person name="Bills G."/>
            <person name="Bluhm B."/>
            <person name="Cannon C."/>
            <person name="Castanera R."/>
            <person name="Culley D."/>
            <person name="Daum C."/>
            <person name="Ezra D."/>
            <person name="Gonzalez J."/>
            <person name="Henrissat B."/>
            <person name="Kuo A."/>
            <person name="Liang C."/>
            <person name="Lipzen A."/>
            <person name="Lutzoni F."/>
            <person name="Magnuson J."/>
            <person name="Mondo S."/>
            <person name="Nolan M."/>
            <person name="Ohm R."/>
            <person name="Pangilinan J."/>
            <person name="Park H.-J."/>
            <person name="Ramirez L."/>
            <person name="Alfaro M."/>
            <person name="Sun H."/>
            <person name="Tritt A."/>
            <person name="Yoshinaga Y."/>
            <person name="Zwiers L.-H."/>
            <person name="Turgeon B."/>
            <person name="Goodwin S."/>
            <person name="Spatafora J."/>
            <person name="Crous P."/>
            <person name="Grigoriev I."/>
        </authorList>
    </citation>
    <scope>NUCLEOTIDE SEQUENCE</scope>
    <source>
        <strain evidence="14">Tuck. ex Michener</strain>
    </source>
</reference>
<comment type="similarity">
    <text evidence="9">Belongs to the peptidase M16 family. UQCRC2/QCR2 subfamily.</text>
</comment>
<dbReference type="GO" id="GO:0016787">
    <property type="term" value="F:hydrolase activity"/>
    <property type="evidence" value="ECO:0007669"/>
    <property type="project" value="UniProtKB-KW"/>
</dbReference>
<evidence type="ECO:0000256" key="4">
    <source>
        <dbReference type="ARBA" id="ARBA00022792"/>
    </source>
</evidence>
<name>A0A6A6GUH4_VIRVR</name>
<accession>A0A6A6GUH4</accession>
<dbReference type="GO" id="GO:0005743">
    <property type="term" value="C:mitochondrial inner membrane"/>
    <property type="evidence" value="ECO:0007669"/>
    <property type="project" value="UniProtKB-SubCell"/>
</dbReference>
<dbReference type="PANTHER" id="PTHR11851:SF209">
    <property type="entry name" value="CYTOCHROME B-C1 COMPLEX SUBUNIT 2, MITOCHONDRIAL"/>
    <property type="match status" value="1"/>
</dbReference>
<dbReference type="EMBL" id="ML991865">
    <property type="protein sequence ID" value="KAF2229385.1"/>
    <property type="molecule type" value="Genomic_DNA"/>
</dbReference>
<dbReference type="Gene3D" id="3.30.830.10">
    <property type="entry name" value="Metalloenzyme, LuxS/M16 peptidase-like"/>
    <property type="match status" value="2"/>
</dbReference>
<keyword evidence="7" id="KW-0496">Mitochondrion</keyword>
<keyword evidence="4" id="KW-0999">Mitochondrion inner membrane</keyword>
<keyword evidence="5" id="KW-0809">Transit peptide</keyword>
<sequence>MLTSPSLGRHAQRTLRHQGLLNVAQRRGLAAPASGSFQYQTGDSNGVKFASRDLAGPTTTLGLVSRAGTRYQPFPGLTEGLERFAFRTTDRRSTLRITREIELLGAEQYTEHTRESLIIGAKFLRDDLPYFVELFAEIATQTQYPGYLFHEEIESIIEMSKKKHLADTAAMALNSAHALAFHRGLGAPLTPASNVPVNKYLSSESIHEFSRDAYSKANLAIVANGAEHGELTKWVNEFFSDAALPQGTPLKSEQSKYHGGEERISHASPKNSVVLAFPGSSSYTGGFYKPEVAVLTTLLGGQTSIKWSPGFSLLSKATANFPTANVQTKSAIYSDAGLLYVLITGSSGDVAGAANEAVKAIKGIAEGGQIGQELFAKAKALAKFRELEHGQNIKAGIQLTGAGLTQQGKPYQLDETAKAIDGVTEGQVKKAAKEILDYKASVSAVGDLHVLPFADELGLKV</sequence>
<evidence type="ECO:0000256" key="11">
    <source>
        <dbReference type="ARBA" id="ARBA00041372"/>
    </source>
</evidence>
<dbReference type="Proteomes" id="UP000800092">
    <property type="component" value="Unassembled WGS sequence"/>
</dbReference>
<evidence type="ECO:0000256" key="5">
    <source>
        <dbReference type="ARBA" id="ARBA00022946"/>
    </source>
</evidence>